<sequence length="207" mass="23546">MADLNENNAKLMNDVKKLNQKIIERDDFLKEKERKIEELSIKLTSVDEFDEKTEIMLQEKKDLITINVGLNSEIKSLEKEFKNLKNEVEKSQNQITIHIDTITNLKLDTKNLKSKISSTDEEKEKLKDQSISSMISPFGALITGPLAEVLGARVVFLLCSIIGVVATSYTWHVMKVKKIDYDDNATRDEITEKINNINGEKDGSNTN</sequence>
<dbReference type="EMBL" id="BARW01002363">
    <property type="protein sequence ID" value="GAI70694.1"/>
    <property type="molecule type" value="Genomic_DNA"/>
</dbReference>
<proteinExistence type="predicted"/>
<evidence type="ECO:0000313" key="3">
    <source>
        <dbReference type="EMBL" id="GAI70694.1"/>
    </source>
</evidence>
<feature type="coiled-coil region" evidence="1">
    <location>
        <begin position="60"/>
        <end position="129"/>
    </location>
</feature>
<protein>
    <submittedName>
        <fullName evidence="3">Uncharacterized protein</fullName>
    </submittedName>
</protein>
<evidence type="ECO:0000256" key="1">
    <source>
        <dbReference type="SAM" id="Coils"/>
    </source>
</evidence>
<reference evidence="3" key="1">
    <citation type="journal article" date="2014" name="Front. Microbiol.">
        <title>High frequency of phylogenetically diverse reductive dehalogenase-homologous genes in deep subseafloor sedimentary metagenomes.</title>
        <authorList>
            <person name="Kawai M."/>
            <person name="Futagami T."/>
            <person name="Toyoda A."/>
            <person name="Takaki Y."/>
            <person name="Nishi S."/>
            <person name="Hori S."/>
            <person name="Arai W."/>
            <person name="Tsubouchi T."/>
            <person name="Morono Y."/>
            <person name="Uchiyama I."/>
            <person name="Ito T."/>
            <person name="Fujiyama A."/>
            <person name="Inagaki F."/>
            <person name="Takami H."/>
        </authorList>
    </citation>
    <scope>NUCLEOTIDE SEQUENCE</scope>
    <source>
        <strain evidence="3">Expedition CK06-06</strain>
    </source>
</reference>
<keyword evidence="2" id="KW-0472">Membrane</keyword>
<accession>X1SS95</accession>
<name>X1SS95_9ZZZZ</name>
<evidence type="ECO:0000256" key="2">
    <source>
        <dbReference type="SAM" id="Phobius"/>
    </source>
</evidence>
<comment type="caution">
    <text evidence="3">The sequence shown here is derived from an EMBL/GenBank/DDBJ whole genome shotgun (WGS) entry which is preliminary data.</text>
</comment>
<feature type="transmembrane region" description="Helical" evidence="2">
    <location>
        <begin position="150"/>
        <end position="171"/>
    </location>
</feature>
<dbReference type="AlphaFoldDB" id="X1SS95"/>
<keyword evidence="2" id="KW-0812">Transmembrane</keyword>
<gene>
    <name evidence="3" type="ORF">S12H4_06652</name>
</gene>
<organism evidence="3">
    <name type="scientific">marine sediment metagenome</name>
    <dbReference type="NCBI Taxonomy" id="412755"/>
    <lineage>
        <taxon>unclassified sequences</taxon>
        <taxon>metagenomes</taxon>
        <taxon>ecological metagenomes</taxon>
    </lineage>
</organism>
<keyword evidence="2" id="KW-1133">Transmembrane helix</keyword>
<keyword evidence="1" id="KW-0175">Coiled coil</keyword>